<keyword evidence="2" id="KW-1185">Reference proteome</keyword>
<dbReference type="AlphaFoldDB" id="A0A1H4DYD4"/>
<sequence length="48" mass="5451">MSNEFNRVPRRFIVGCPSYADFSDWISQAVQWMVTDLEQNGTLAEVAA</sequence>
<dbReference type="RefSeq" id="WP_176954133.1">
    <property type="nucleotide sequence ID" value="NZ_FNRQ01000003.1"/>
</dbReference>
<organism evidence="1 2">
    <name type="scientific">Paraburkholderia sartisoli</name>
    <dbReference type="NCBI Taxonomy" id="83784"/>
    <lineage>
        <taxon>Bacteria</taxon>
        <taxon>Pseudomonadati</taxon>
        <taxon>Pseudomonadota</taxon>
        <taxon>Betaproteobacteria</taxon>
        <taxon>Burkholderiales</taxon>
        <taxon>Burkholderiaceae</taxon>
        <taxon>Paraburkholderia</taxon>
    </lineage>
</organism>
<dbReference type="STRING" id="83784.SAMN05192564_1035"/>
<evidence type="ECO:0000313" key="2">
    <source>
        <dbReference type="Proteomes" id="UP000198638"/>
    </source>
</evidence>
<dbReference type="Proteomes" id="UP000198638">
    <property type="component" value="Unassembled WGS sequence"/>
</dbReference>
<gene>
    <name evidence="1" type="ORF">SAMN05192564_1035</name>
</gene>
<dbReference type="EMBL" id="FNRQ01000003">
    <property type="protein sequence ID" value="SEA77350.1"/>
    <property type="molecule type" value="Genomic_DNA"/>
</dbReference>
<proteinExistence type="predicted"/>
<protein>
    <submittedName>
        <fullName evidence="1">Uncharacterized protein</fullName>
    </submittedName>
</protein>
<evidence type="ECO:0000313" key="1">
    <source>
        <dbReference type="EMBL" id="SEA77350.1"/>
    </source>
</evidence>
<reference evidence="2" key="1">
    <citation type="submission" date="2016-10" db="EMBL/GenBank/DDBJ databases">
        <authorList>
            <person name="Varghese N."/>
            <person name="Submissions S."/>
        </authorList>
    </citation>
    <scope>NUCLEOTIDE SEQUENCE [LARGE SCALE GENOMIC DNA]</scope>
    <source>
        <strain evidence="2">LMG 24000</strain>
    </source>
</reference>
<accession>A0A1H4DYD4</accession>
<name>A0A1H4DYD4_9BURK</name>